<keyword evidence="2" id="KW-1185">Reference proteome</keyword>
<reference evidence="1 2" key="1">
    <citation type="journal article" date="2014" name="Curr. Biol.">
        <title>The genome of the clonal raider ant Cerapachys biroi.</title>
        <authorList>
            <person name="Oxley P.R."/>
            <person name="Ji L."/>
            <person name="Fetter-Pruneda I."/>
            <person name="McKenzie S.K."/>
            <person name="Li C."/>
            <person name="Hu H."/>
            <person name="Zhang G."/>
            <person name="Kronauer D.J."/>
        </authorList>
    </citation>
    <scope>NUCLEOTIDE SEQUENCE [LARGE SCALE GENOMIC DNA]</scope>
</reference>
<protein>
    <submittedName>
        <fullName evidence="1">Uncharacterized protein</fullName>
    </submittedName>
</protein>
<proteinExistence type="predicted"/>
<accession>A0A026W0Z1</accession>
<evidence type="ECO:0000313" key="1">
    <source>
        <dbReference type="EMBL" id="EZA49740.1"/>
    </source>
</evidence>
<gene>
    <name evidence="1" type="ORF">X777_11612</name>
</gene>
<name>A0A026W0Z1_OOCBI</name>
<dbReference type="AlphaFoldDB" id="A0A026W0Z1"/>
<dbReference type="Proteomes" id="UP000053097">
    <property type="component" value="Unassembled WGS sequence"/>
</dbReference>
<organism evidence="1 2">
    <name type="scientific">Ooceraea biroi</name>
    <name type="common">Clonal raider ant</name>
    <name type="synonym">Cerapachys biroi</name>
    <dbReference type="NCBI Taxonomy" id="2015173"/>
    <lineage>
        <taxon>Eukaryota</taxon>
        <taxon>Metazoa</taxon>
        <taxon>Ecdysozoa</taxon>
        <taxon>Arthropoda</taxon>
        <taxon>Hexapoda</taxon>
        <taxon>Insecta</taxon>
        <taxon>Pterygota</taxon>
        <taxon>Neoptera</taxon>
        <taxon>Endopterygota</taxon>
        <taxon>Hymenoptera</taxon>
        <taxon>Apocrita</taxon>
        <taxon>Aculeata</taxon>
        <taxon>Formicoidea</taxon>
        <taxon>Formicidae</taxon>
        <taxon>Dorylinae</taxon>
        <taxon>Ooceraea</taxon>
    </lineage>
</organism>
<evidence type="ECO:0000313" key="2">
    <source>
        <dbReference type="Proteomes" id="UP000053097"/>
    </source>
</evidence>
<sequence length="93" mass="10488">MESYRKFTVAATRSQSHARGDPQYSARTLFALSHSEYPFHCRQERSFDRKYPRVSQGVREAPPARAAVVENTAPQAGNIVQNDVINVSSFMNV</sequence>
<dbReference type="EMBL" id="KK107499">
    <property type="protein sequence ID" value="EZA49740.1"/>
    <property type="molecule type" value="Genomic_DNA"/>
</dbReference>